<keyword evidence="1" id="KW-0812">Transmembrane</keyword>
<dbReference type="EMBL" id="JBBJBU010000005">
    <property type="protein sequence ID" value="KAK7205636.1"/>
    <property type="molecule type" value="Genomic_DNA"/>
</dbReference>
<protein>
    <submittedName>
        <fullName evidence="2">Uncharacterized protein</fullName>
    </submittedName>
</protein>
<dbReference type="RefSeq" id="XP_064768669.1">
    <property type="nucleotide sequence ID" value="XM_064909833.1"/>
</dbReference>
<sequence length="199" mass="23098">MSVQRCFPAEISIFSYSRGLAQQILNWVLHESPFSTYQFRISSFSACLDVLLLAFVLSSLRDDNLASACPFLDDLHLTVRLTLSASVISYTYFIYIFQIWYYLYCCLIGSKLFLPEFCRNFCHLRTVCRLRALLLSCSVFVYAIIFWRSLIAPFWSAFTFRFFHCDAGLFLQNTHSAASLSGDIDDRRLVVLYRCNNKL</sequence>
<comment type="caution">
    <text evidence="2">The sequence shown here is derived from an EMBL/GenBank/DDBJ whole genome shotgun (WGS) entry which is preliminary data.</text>
</comment>
<evidence type="ECO:0000256" key="1">
    <source>
        <dbReference type="SAM" id="Phobius"/>
    </source>
</evidence>
<gene>
    <name evidence="2" type="ORF">BZA70DRAFT_166496</name>
</gene>
<reference evidence="2 3" key="1">
    <citation type="submission" date="2024-03" db="EMBL/GenBank/DDBJ databases">
        <title>Genome-scale model development and genomic sequencing of the oleaginous clade Lipomyces.</title>
        <authorList>
            <consortium name="Lawrence Berkeley National Laboratory"/>
            <person name="Czajka J.J."/>
            <person name="Han Y."/>
            <person name="Kim J."/>
            <person name="Mondo S.J."/>
            <person name="Hofstad B.A."/>
            <person name="Robles A."/>
            <person name="Haridas S."/>
            <person name="Riley R."/>
            <person name="LaButti K."/>
            <person name="Pangilinan J."/>
            <person name="Andreopoulos W."/>
            <person name="Lipzen A."/>
            <person name="Yan J."/>
            <person name="Wang M."/>
            <person name="Ng V."/>
            <person name="Grigoriev I.V."/>
            <person name="Spatafora J.W."/>
            <person name="Magnuson J.K."/>
            <person name="Baker S.E."/>
            <person name="Pomraning K.R."/>
        </authorList>
    </citation>
    <scope>NUCLEOTIDE SEQUENCE [LARGE SCALE GENOMIC DNA]</scope>
    <source>
        <strain evidence="2 3">Phaff 52-87</strain>
    </source>
</reference>
<dbReference type="Proteomes" id="UP001498771">
    <property type="component" value="Unassembled WGS sequence"/>
</dbReference>
<organism evidence="2 3">
    <name type="scientific">Myxozyma melibiosi</name>
    <dbReference type="NCBI Taxonomy" id="54550"/>
    <lineage>
        <taxon>Eukaryota</taxon>
        <taxon>Fungi</taxon>
        <taxon>Dikarya</taxon>
        <taxon>Ascomycota</taxon>
        <taxon>Saccharomycotina</taxon>
        <taxon>Lipomycetes</taxon>
        <taxon>Lipomycetales</taxon>
        <taxon>Lipomycetaceae</taxon>
        <taxon>Myxozyma</taxon>
    </lineage>
</organism>
<accession>A0ABR1F737</accession>
<evidence type="ECO:0000313" key="2">
    <source>
        <dbReference type="EMBL" id="KAK7205636.1"/>
    </source>
</evidence>
<name>A0ABR1F737_9ASCO</name>
<evidence type="ECO:0000313" key="3">
    <source>
        <dbReference type="Proteomes" id="UP001498771"/>
    </source>
</evidence>
<keyword evidence="1" id="KW-0472">Membrane</keyword>
<dbReference type="GeneID" id="90035345"/>
<proteinExistence type="predicted"/>
<feature type="transmembrane region" description="Helical" evidence="1">
    <location>
        <begin position="130"/>
        <end position="151"/>
    </location>
</feature>
<keyword evidence="3" id="KW-1185">Reference proteome</keyword>
<keyword evidence="1" id="KW-1133">Transmembrane helix</keyword>